<comment type="caution">
    <text evidence="1">The sequence shown here is derived from an EMBL/GenBank/DDBJ whole genome shotgun (WGS) entry which is preliminary data.</text>
</comment>
<protein>
    <submittedName>
        <fullName evidence="1">Uncharacterized protein</fullName>
    </submittedName>
</protein>
<accession>A0ACB9RTL2</accession>
<gene>
    <name evidence="1" type="ORF">MLD38_008051</name>
</gene>
<name>A0ACB9RTL2_9MYRT</name>
<evidence type="ECO:0000313" key="1">
    <source>
        <dbReference type="EMBL" id="KAI4382040.1"/>
    </source>
</evidence>
<dbReference type="EMBL" id="CM042882">
    <property type="protein sequence ID" value="KAI4382040.1"/>
    <property type="molecule type" value="Genomic_DNA"/>
</dbReference>
<reference evidence="2" key="1">
    <citation type="journal article" date="2023" name="Front. Plant Sci.">
        <title>Chromosomal-level genome assembly of Melastoma candidum provides insights into trichome evolution.</title>
        <authorList>
            <person name="Zhong Y."/>
            <person name="Wu W."/>
            <person name="Sun C."/>
            <person name="Zou P."/>
            <person name="Liu Y."/>
            <person name="Dai S."/>
            <person name="Zhou R."/>
        </authorList>
    </citation>
    <scope>NUCLEOTIDE SEQUENCE [LARGE SCALE GENOMIC DNA]</scope>
</reference>
<keyword evidence="2" id="KW-1185">Reference proteome</keyword>
<organism evidence="1 2">
    <name type="scientific">Melastoma candidum</name>
    <dbReference type="NCBI Taxonomy" id="119954"/>
    <lineage>
        <taxon>Eukaryota</taxon>
        <taxon>Viridiplantae</taxon>
        <taxon>Streptophyta</taxon>
        <taxon>Embryophyta</taxon>
        <taxon>Tracheophyta</taxon>
        <taxon>Spermatophyta</taxon>
        <taxon>Magnoliopsida</taxon>
        <taxon>eudicotyledons</taxon>
        <taxon>Gunneridae</taxon>
        <taxon>Pentapetalae</taxon>
        <taxon>rosids</taxon>
        <taxon>malvids</taxon>
        <taxon>Myrtales</taxon>
        <taxon>Melastomataceae</taxon>
        <taxon>Melastomatoideae</taxon>
        <taxon>Melastomateae</taxon>
        <taxon>Melastoma</taxon>
    </lineage>
</organism>
<evidence type="ECO:0000313" key="2">
    <source>
        <dbReference type="Proteomes" id="UP001057402"/>
    </source>
</evidence>
<sequence length="182" mass="19028">MAASASSTVASALRERRLSPALGSSHVSLLISRGNSRRLQLPKLSLPVKAQSSAVEMVDPMVSPRVNSVKPSKTVAITDEAAALVAEGIPVIRLAAGEPDFDTPSVIAEAGINAIREEENGLSYSPDLIVVSNGAKQSILQAVMAVCSPGDEVIIPGPFWVSYPEIARLADATPVILPTHIK</sequence>
<dbReference type="Proteomes" id="UP001057402">
    <property type="component" value="Chromosome 3"/>
</dbReference>
<proteinExistence type="predicted"/>